<gene>
    <name evidence="2" type="ORF">Pmani_016667</name>
</gene>
<keyword evidence="3" id="KW-1185">Reference proteome</keyword>
<evidence type="ECO:0000256" key="1">
    <source>
        <dbReference type="SAM" id="MobiDB-lite"/>
    </source>
</evidence>
<dbReference type="EMBL" id="JAWZYT010001468">
    <property type="protein sequence ID" value="KAK4311883.1"/>
    <property type="molecule type" value="Genomic_DNA"/>
</dbReference>
<feature type="region of interest" description="Disordered" evidence="1">
    <location>
        <begin position="1"/>
        <end position="23"/>
    </location>
</feature>
<dbReference type="AlphaFoldDB" id="A0AAE1U666"/>
<evidence type="ECO:0000313" key="3">
    <source>
        <dbReference type="Proteomes" id="UP001292094"/>
    </source>
</evidence>
<organism evidence="2 3">
    <name type="scientific">Petrolisthes manimaculis</name>
    <dbReference type="NCBI Taxonomy" id="1843537"/>
    <lineage>
        <taxon>Eukaryota</taxon>
        <taxon>Metazoa</taxon>
        <taxon>Ecdysozoa</taxon>
        <taxon>Arthropoda</taxon>
        <taxon>Crustacea</taxon>
        <taxon>Multicrustacea</taxon>
        <taxon>Malacostraca</taxon>
        <taxon>Eumalacostraca</taxon>
        <taxon>Eucarida</taxon>
        <taxon>Decapoda</taxon>
        <taxon>Pleocyemata</taxon>
        <taxon>Anomura</taxon>
        <taxon>Galatheoidea</taxon>
        <taxon>Porcellanidae</taxon>
        <taxon>Petrolisthes</taxon>
    </lineage>
</organism>
<proteinExistence type="predicted"/>
<comment type="caution">
    <text evidence="2">The sequence shown here is derived from an EMBL/GenBank/DDBJ whole genome shotgun (WGS) entry which is preliminary data.</text>
</comment>
<dbReference type="Proteomes" id="UP001292094">
    <property type="component" value="Unassembled WGS sequence"/>
</dbReference>
<reference evidence="2" key="1">
    <citation type="submission" date="2023-11" db="EMBL/GenBank/DDBJ databases">
        <title>Genome assemblies of two species of porcelain crab, Petrolisthes cinctipes and Petrolisthes manimaculis (Anomura: Porcellanidae).</title>
        <authorList>
            <person name="Angst P."/>
        </authorList>
    </citation>
    <scope>NUCLEOTIDE SEQUENCE</scope>
    <source>
        <strain evidence="2">PB745_02</strain>
        <tissue evidence="2">Gill</tissue>
    </source>
</reference>
<sequence>MMTPVYIDERDESKGMWPGQGKRRRKEFRKSLLSLNQDITTFVAAFSGEYHTQLSSTTTTTISEPTITITSINNFHYHPSTIRPHHHYTPPHHYQTTSPLYPSSPLSDHITTIPLLTTRTDSP</sequence>
<accession>A0AAE1U666</accession>
<protein>
    <submittedName>
        <fullName evidence="2">Uncharacterized protein</fullName>
    </submittedName>
</protein>
<evidence type="ECO:0000313" key="2">
    <source>
        <dbReference type="EMBL" id="KAK4311883.1"/>
    </source>
</evidence>
<name>A0AAE1U666_9EUCA</name>